<dbReference type="RefSeq" id="WP_015026493.1">
    <property type="nucleotide sequence ID" value="NZ_JAHUZJ010000038.1"/>
</dbReference>
<keyword evidence="1" id="KW-0614">Plasmid</keyword>
<evidence type="ECO:0000313" key="1">
    <source>
        <dbReference type="EMBL" id="QRN75977.1"/>
    </source>
</evidence>
<organism evidence="1">
    <name type="scientific">Escherichia coli</name>
    <dbReference type="NCBI Taxonomy" id="562"/>
    <lineage>
        <taxon>Bacteria</taxon>
        <taxon>Pseudomonadati</taxon>
        <taxon>Pseudomonadota</taxon>
        <taxon>Gammaproteobacteria</taxon>
        <taxon>Enterobacterales</taxon>
        <taxon>Enterobacteriaceae</taxon>
        <taxon>Escherichia</taxon>
    </lineage>
</organism>
<proteinExistence type="predicted"/>
<accession>A0A891ZVV0</accession>
<reference evidence="1" key="1">
    <citation type="submission" date="2021-01" db="EMBL/GenBank/DDBJ databases">
        <authorList>
            <person name="Lopes R."/>
            <person name="Pedro J.P.R."/>
            <person name="Dos Santos L.D.R."/>
            <person name="Gallo I.F.L."/>
            <person name="Stehling E.G."/>
        </authorList>
    </citation>
    <scope>NUCLEOTIDE SEQUENCE</scope>
    <source>
        <strain evidence="1">S802</strain>
        <plasmid evidence="1">pS802-CTX-M</plasmid>
    </source>
</reference>
<protein>
    <submittedName>
        <fullName evidence="1">Uncharacterized protein</fullName>
    </submittedName>
</protein>
<name>A0A891ZVV0_ECOLX</name>
<sequence>MPDLGHSGPRLEKHVKTRRLDNLKALTLHGRKDDITGLALDPDITSNVERPRHHLHNGIVEWPIGRKPE</sequence>
<geneLocation type="plasmid" evidence="1">
    <name>pS802-CTX-M</name>
</geneLocation>
<dbReference type="AlphaFoldDB" id="A0A891ZVV0"/>
<dbReference type="EMBL" id="MW495061">
    <property type="protein sequence ID" value="QRN75977.1"/>
    <property type="molecule type" value="Genomic_DNA"/>
</dbReference>